<dbReference type="GO" id="GO:0003677">
    <property type="term" value="F:DNA binding"/>
    <property type="evidence" value="ECO:0007669"/>
    <property type="project" value="UniProtKB-KW"/>
</dbReference>
<evidence type="ECO:0000256" key="2">
    <source>
        <dbReference type="ARBA" id="ARBA00023015"/>
    </source>
</evidence>
<gene>
    <name evidence="6" type="ORF">DFP95_109171</name>
</gene>
<evidence type="ECO:0000313" key="7">
    <source>
        <dbReference type="Proteomes" id="UP000256869"/>
    </source>
</evidence>
<sequence length="296" mass="33401">MDMRQLRYFIAIANEGQITRAAKQLNMEQPPLSRQLKLMEQELGVVLFDRNGKRLQLTQAGEWLRERAIALTNQFDETLSFVQELGEGVQGVLSVGAVVSCISLLPPTIRRFSEKYPLVTFKIQEGDHFLLGELLESRDIELIVSRLPFQSDFQSQHYSVLPLPSDPFVAVVPAEWCPDDDRQSMSLQELVRFPFLTLKTDRTTGMHNQIFQEFKQHGLEPRILSECSSVAITVSLVANGLGVSILPKSVMSSFASPNIRQMSISGAEFQSEVGIVWLKDRYLSKSARHFMAIIGE</sequence>
<dbReference type="InterPro" id="IPR000847">
    <property type="entry name" value="LysR_HTH_N"/>
</dbReference>
<dbReference type="CDD" id="cd05466">
    <property type="entry name" value="PBP2_LTTR_substrate"/>
    <property type="match status" value="1"/>
</dbReference>
<dbReference type="Gene3D" id="1.10.10.10">
    <property type="entry name" value="Winged helix-like DNA-binding domain superfamily/Winged helix DNA-binding domain"/>
    <property type="match status" value="1"/>
</dbReference>
<dbReference type="AlphaFoldDB" id="A0A3D9I8P5"/>
<protein>
    <submittedName>
        <fullName evidence="6">DNA-binding transcriptional LysR family regulator</fullName>
    </submittedName>
</protein>
<proteinExistence type="inferred from homology"/>
<dbReference type="InterPro" id="IPR036388">
    <property type="entry name" value="WH-like_DNA-bd_sf"/>
</dbReference>
<evidence type="ECO:0000256" key="1">
    <source>
        <dbReference type="ARBA" id="ARBA00009437"/>
    </source>
</evidence>
<keyword evidence="2" id="KW-0805">Transcription regulation</keyword>
<dbReference type="Pfam" id="PF03466">
    <property type="entry name" value="LysR_substrate"/>
    <property type="match status" value="1"/>
</dbReference>
<comment type="similarity">
    <text evidence="1">Belongs to the LysR transcriptional regulatory family.</text>
</comment>
<keyword evidence="7" id="KW-1185">Reference proteome</keyword>
<dbReference type="PANTHER" id="PTHR30346:SF28">
    <property type="entry name" value="HTH-TYPE TRANSCRIPTIONAL REGULATOR CYNR"/>
    <property type="match status" value="1"/>
</dbReference>
<dbReference type="Proteomes" id="UP000256869">
    <property type="component" value="Unassembled WGS sequence"/>
</dbReference>
<reference evidence="6 7" key="1">
    <citation type="submission" date="2018-07" db="EMBL/GenBank/DDBJ databases">
        <title>Genomic Encyclopedia of Type Strains, Phase III (KMG-III): the genomes of soil and plant-associated and newly described type strains.</title>
        <authorList>
            <person name="Whitman W."/>
        </authorList>
    </citation>
    <scope>NUCLEOTIDE SEQUENCE [LARGE SCALE GENOMIC DNA]</scope>
    <source>
        <strain evidence="6 7">CECT 8236</strain>
    </source>
</reference>
<dbReference type="PROSITE" id="PS50931">
    <property type="entry name" value="HTH_LYSR"/>
    <property type="match status" value="1"/>
</dbReference>
<dbReference type="InterPro" id="IPR005119">
    <property type="entry name" value="LysR_subst-bd"/>
</dbReference>
<evidence type="ECO:0000259" key="5">
    <source>
        <dbReference type="PROSITE" id="PS50931"/>
    </source>
</evidence>
<evidence type="ECO:0000256" key="4">
    <source>
        <dbReference type="ARBA" id="ARBA00023163"/>
    </source>
</evidence>
<dbReference type="OrthoDB" id="9803735at2"/>
<keyword evidence="3 6" id="KW-0238">DNA-binding</keyword>
<dbReference type="EMBL" id="QRDY01000009">
    <property type="protein sequence ID" value="RED58133.1"/>
    <property type="molecule type" value="Genomic_DNA"/>
</dbReference>
<feature type="domain" description="HTH lysR-type" evidence="5">
    <location>
        <begin position="1"/>
        <end position="58"/>
    </location>
</feature>
<dbReference type="RefSeq" id="WP_115993794.1">
    <property type="nucleotide sequence ID" value="NZ_QRDY01000009.1"/>
</dbReference>
<accession>A0A3D9I8P5</accession>
<organism evidence="6 7">
    <name type="scientific">Cohnella lupini</name>
    <dbReference type="NCBI Taxonomy" id="1294267"/>
    <lineage>
        <taxon>Bacteria</taxon>
        <taxon>Bacillati</taxon>
        <taxon>Bacillota</taxon>
        <taxon>Bacilli</taxon>
        <taxon>Bacillales</taxon>
        <taxon>Paenibacillaceae</taxon>
        <taxon>Cohnella</taxon>
    </lineage>
</organism>
<dbReference type="SUPFAM" id="SSF46785">
    <property type="entry name" value="Winged helix' DNA-binding domain"/>
    <property type="match status" value="1"/>
</dbReference>
<name>A0A3D9I8P5_9BACL</name>
<dbReference type="PRINTS" id="PR00039">
    <property type="entry name" value="HTHLYSR"/>
</dbReference>
<evidence type="ECO:0000256" key="3">
    <source>
        <dbReference type="ARBA" id="ARBA00023125"/>
    </source>
</evidence>
<dbReference type="SUPFAM" id="SSF53850">
    <property type="entry name" value="Periplasmic binding protein-like II"/>
    <property type="match status" value="1"/>
</dbReference>
<dbReference type="GO" id="GO:0003700">
    <property type="term" value="F:DNA-binding transcription factor activity"/>
    <property type="evidence" value="ECO:0007669"/>
    <property type="project" value="InterPro"/>
</dbReference>
<dbReference type="PANTHER" id="PTHR30346">
    <property type="entry name" value="TRANSCRIPTIONAL DUAL REGULATOR HCAR-RELATED"/>
    <property type="match status" value="1"/>
</dbReference>
<dbReference type="Pfam" id="PF00126">
    <property type="entry name" value="HTH_1"/>
    <property type="match status" value="1"/>
</dbReference>
<dbReference type="InterPro" id="IPR036390">
    <property type="entry name" value="WH_DNA-bd_sf"/>
</dbReference>
<keyword evidence="4" id="KW-0804">Transcription</keyword>
<comment type="caution">
    <text evidence="6">The sequence shown here is derived from an EMBL/GenBank/DDBJ whole genome shotgun (WGS) entry which is preliminary data.</text>
</comment>
<evidence type="ECO:0000313" key="6">
    <source>
        <dbReference type="EMBL" id="RED58133.1"/>
    </source>
</evidence>
<dbReference type="FunFam" id="1.10.10.10:FF:000001">
    <property type="entry name" value="LysR family transcriptional regulator"/>
    <property type="match status" value="1"/>
</dbReference>
<dbReference type="GO" id="GO:0032993">
    <property type="term" value="C:protein-DNA complex"/>
    <property type="evidence" value="ECO:0007669"/>
    <property type="project" value="TreeGrafter"/>
</dbReference>
<dbReference type="Gene3D" id="3.40.190.290">
    <property type="match status" value="1"/>
</dbReference>